<dbReference type="CDD" id="cd01045">
    <property type="entry name" value="Ferritin_like_AB"/>
    <property type="match status" value="1"/>
</dbReference>
<dbReference type="SUPFAM" id="SSF52821">
    <property type="entry name" value="Rhodanese/Cell cycle control phosphatase"/>
    <property type="match status" value="1"/>
</dbReference>
<dbReference type="Gene3D" id="3.40.250.10">
    <property type="entry name" value="Rhodanese-like domain"/>
    <property type="match status" value="1"/>
</dbReference>
<dbReference type="SMART" id="SM00450">
    <property type="entry name" value="RHOD"/>
    <property type="match status" value="1"/>
</dbReference>
<gene>
    <name evidence="2" type="ORF">PITCH_A230160</name>
</gene>
<dbReference type="InterPro" id="IPR001307">
    <property type="entry name" value="Thiosulphate_STrfase_CS"/>
</dbReference>
<dbReference type="EMBL" id="OJIN01000146">
    <property type="protein sequence ID" value="SPD74474.1"/>
    <property type="molecule type" value="Genomic_DNA"/>
</dbReference>
<evidence type="ECO:0000259" key="1">
    <source>
        <dbReference type="PROSITE" id="PS50206"/>
    </source>
</evidence>
<accession>A0A445MY74</accession>
<dbReference type="CDD" id="cd00158">
    <property type="entry name" value="RHOD"/>
    <property type="match status" value="1"/>
</dbReference>
<dbReference type="InterPro" id="IPR050229">
    <property type="entry name" value="GlpE_sulfurtransferase"/>
</dbReference>
<dbReference type="GO" id="GO:0016491">
    <property type="term" value="F:oxidoreductase activity"/>
    <property type="evidence" value="ECO:0007669"/>
    <property type="project" value="InterPro"/>
</dbReference>
<dbReference type="GO" id="GO:0046872">
    <property type="term" value="F:metal ion binding"/>
    <property type="evidence" value="ECO:0007669"/>
    <property type="project" value="InterPro"/>
</dbReference>
<dbReference type="Pfam" id="PF02915">
    <property type="entry name" value="Rubrerythrin"/>
    <property type="match status" value="2"/>
</dbReference>
<evidence type="ECO:0000313" key="2">
    <source>
        <dbReference type="EMBL" id="SPD74474.1"/>
    </source>
</evidence>
<dbReference type="PANTHER" id="PTHR43031:SF1">
    <property type="entry name" value="PYRIDINE NUCLEOTIDE-DISULPHIDE OXIDOREDUCTASE"/>
    <property type="match status" value="1"/>
</dbReference>
<dbReference type="PROSITE" id="PS00380">
    <property type="entry name" value="RHODANESE_1"/>
    <property type="match status" value="1"/>
</dbReference>
<dbReference type="PROSITE" id="PS50206">
    <property type="entry name" value="RHODANESE_3"/>
    <property type="match status" value="1"/>
</dbReference>
<sequence>MTDELVNMTSQEVKRYLDENSVDQYNLVDVRQGWEYEEYHLPGAALIPLPELADRLNEIRSDRPTIVYCAAGGRSAAAANLLKGQGFTDVYNMLGGIKSWKNEYAIGPQSLGMIYFSGNETALEILYLAYGMEISIASFYTKTASSVTPELAETFKSLARFEEGHKAKIFGAARQLDPSLKTREAMEVKAAAGKVLEGGITLEEFLERTRNYLDFPNGALEAAMIFEAQALDLYMRCSKKAANSSSAEILRWLAQEEKGHLKILGSMLERKAANP</sequence>
<dbReference type="InterPro" id="IPR012347">
    <property type="entry name" value="Ferritin-like"/>
</dbReference>
<dbReference type="InterPro" id="IPR036873">
    <property type="entry name" value="Rhodanese-like_dom_sf"/>
</dbReference>
<dbReference type="InterPro" id="IPR009078">
    <property type="entry name" value="Ferritin-like_SF"/>
</dbReference>
<protein>
    <submittedName>
        <fullName evidence="2">Sulfurtransferase</fullName>
    </submittedName>
</protein>
<feature type="domain" description="Rhodanese" evidence="1">
    <location>
        <begin position="21"/>
        <end position="105"/>
    </location>
</feature>
<dbReference type="Pfam" id="PF00581">
    <property type="entry name" value="Rhodanese"/>
    <property type="match status" value="1"/>
</dbReference>
<organism evidence="2">
    <name type="scientific">uncultured Desulfobacterium sp</name>
    <dbReference type="NCBI Taxonomy" id="201089"/>
    <lineage>
        <taxon>Bacteria</taxon>
        <taxon>Pseudomonadati</taxon>
        <taxon>Thermodesulfobacteriota</taxon>
        <taxon>Desulfobacteria</taxon>
        <taxon>Desulfobacterales</taxon>
        <taxon>Desulfobacteriaceae</taxon>
        <taxon>Desulfobacterium</taxon>
        <taxon>environmental samples</taxon>
    </lineage>
</organism>
<dbReference type="Gene3D" id="1.20.1260.10">
    <property type="match status" value="1"/>
</dbReference>
<name>A0A445MY74_9BACT</name>
<dbReference type="SUPFAM" id="SSF47240">
    <property type="entry name" value="Ferritin-like"/>
    <property type="match status" value="1"/>
</dbReference>
<proteinExistence type="predicted"/>
<reference evidence="2" key="1">
    <citation type="submission" date="2018-01" db="EMBL/GenBank/DDBJ databases">
        <authorList>
            <person name="Regsiter A."/>
            <person name="William W."/>
        </authorList>
    </citation>
    <scope>NUCLEOTIDE SEQUENCE</scope>
    <source>
        <strain evidence="2">TRIP AH-1</strain>
    </source>
</reference>
<dbReference type="GO" id="GO:0004792">
    <property type="term" value="F:thiosulfate-cyanide sulfurtransferase activity"/>
    <property type="evidence" value="ECO:0007669"/>
    <property type="project" value="InterPro"/>
</dbReference>
<dbReference type="AlphaFoldDB" id="A0A445MY74"/>
<dbReference type="PANTHER" id="PTHR43031">
    <property type="entry name" value="FAD-DEPENDENT OXIDOREDUCTASE"/>
    <property type="match status" value="1"/>
</dbReference>
<dbReference type="InterPro" id="IPR003251">
    <property type="entry name" value="Rr_diiron-bd_dom"/>
</dbReference>
<keyword evidence="2" id="KW-0808">Transferase</keyword>
<dbReference type="InterPro" id="IPR001763">
    <property type="entry name" value="Rhodanese-like_dom"/>
</dbReference>